<dbReference type="Gene3D" id="3.30.420.10">
    <property type="entry name" value="Ribonuclease H-like superfamily/Ribonuclease H"/>
    <property type="match status" value="1"/>
</dbReference>
<accession>A0A9Q3D126</accession>
<dbReference type="InterPro" id="IPR012337">
    <property type="entry name" value="RNaseH-like_sf"/>
</dbReference>
<dbReference type="PROSITE" id="PS50994">
    <property type="entry name" value="INTEGRASE"/>
    <property type="match status" value="1"/>
</dbReference>
<comment type="caution">
    <text evidence="3">The sequence shown here is derived from an EMBL/GenBank/DDBJ whole genome shotgun (WGS) entry which is preliminary data.</text>
</comment>
<protein>
    <recommendedName>
        <fullName evidence="2">Integrase catalytic domain-containing protein</fullName>
    </recommendedName>
</protein>
<sequence length="183" mass="21618">MDSRSTVERFGNMIQIQEHSSQLKIAHMDWVKALPDGADKRFNYCLVIVDRYRKTSIFWPFHKDEESMSTAWLIWNRLISHTCLFKTIIGDRDPEFTSSLWKTLQKDFGTKISFKTYYHPQTYLLAERMIHTLKYIIRRFCAYGSEFKYLDGLTNDWCTIIPELELTYKASIHASKGKTPSIL</sequence>
<dbReference type="GO" id="GO:0003723">
    <property type="term" value="F:RNA binding"/>
    <property type="evidence" value="ECO:0007669"/>
    <property type="project" value="UniProtKB-KW"/>
</dbReference>
<organism evidence="3 4">
    <name type="scientific">Austropuccinia psidii MF-1</name>
    <dbReference type="NCBI Taxonomy" id="1389203"/>
    <lineage>
        <taxon>Eukaryota</taxon>
        <taxon>Fungi</taxon>
        <taxon>Dikarya</taxon>
        <taxon>Basidiomycota</taxon>
        <taxon>Pucciniomycotina</taxon>
        <taxon>Pucciniomycetes</taxon>
        <taxon>Pucciniales</taxon>
        <taxon>Sphaerophragmiaceae</taxon>
        <taxon>Austropuccinia</taxon>
    </lineage>
</organism>
<dbReference type="PANTHER" id="PTHR37984">
    <property type="entry name" value="PROTEIN CBG26694"/>
    <property type="match status" value="1"/>
</dbReference>
<dbReference type="OrthoDB" id="2273864at2759"/>
<keyword evidence="4" id="KW-1185">Reference proteome</keyword>
<dbReference type="InterPro" id="IPR050951">
    <property type="entry name" value="Retrovirus_Pol_polyprotein"/>
</dbReference>
<reference evidence="3" key="1">
    <citation type="submission" date="2021-03" db="EMBL/GenBank/DDBJ databases">
        <title>Draft genome sequence of rust myrtle Austropuccinia psidii MF-1, a brazilian biotype.</title>
        <authorList>
            <person name="Quecine M.C."/>
            <person name="Pachon D.M.R."/>
            <person name="Bonatelli M.L."/>
            <person name="Correr F.H."/>
            <person name="Franceschini L.M."/>
            <person name="Leite T.F."/>
            <person name="Margarido G.R.A."/>
            <person name="Almeida C.A."/>
            <person name="Ferrarezi J.A."/>
            <person name="Labate C.A."/>
        </authorList>
    </citation>
    <scope>NUCLEOTIDE SEQUENCE</scope>
    <source>
        <strain evidence="3">MF-1</strain>
    </source>
</reference>
<dbReference type="Proteomes" id="UP000765509">
    <property type="component" value="Unassembled WGS sequence"/>
</dbReference>
<gene>
    <name evidence="3" type="ORF">O181_032148</name>
</gene>
<dbReference type="EMBL" id="AVOT02011585">
    <property type="protein sequence ID" value="MBW0492433.1"/>
    <property type="molecule type" value="Genomic_DNA"/>
</dbReference>
<dbReference type="GO" id="GO:0005634">
    <property type="term" value="C:nucleus"/>
    <property type="evidence" value="ECO:0007669"/>
    <property type="project" value="UniProtKB-ARBA"/>
</dbReference>
<evidence type="ECO:0000313" key="4">
    <source>
        <dbReference type="Proteomes" id="UP000765509"/>
    </source>
</evidence>
<dbReference type="PANTHER" id="PTHR37984:SF5">
    <property type="entry name" value="PROTEIN NYNRIN-LIKE"/>
    <property type="match status" value="1"/>
</dbReference>
<dbReference type="SUPFAM" id="SSF53098">
    <property type="entry name" value="Ribonuclease H-like"/>
    <property type="match status" value="1"/>
</dbReference>
<dbReference type="AlphaFoldDB" id="A0A9Q3D126"/>
<dbReference type="InterPro" id="IPR001584">
    <property type="entry name" value="Integrase_cat-core"/>
</dbReference>
<evidence type="ECO:0000313" key="3">
    <source>
        <dbReference type="EMBL" id="MBW0492433.1"/>
    </source>
</evidence>
<name>A0A9Q3D126_9BASI</name>
<evidence type="ECO:0000256" key="1">
    <source>
        <dbReference type="ARBA" id="ARBA00022884"/>
    </source>
</evidence>
<evidence type="ECO:0000259" key="2">
    <source>
        <dbReference type="PROSITE" id="PS50994"/>
    </source>
</evidence>
<feature type="domain" description="Integrase catalytic" evidence="2">
    <location>
        <begin position="17"/>
        <end position="183"/>
    </location>
</feature>
<dbReference type="InterPro" id="IPR036397">
    <property type="entry name" value="RNaseH_sf"/>
</dbReference>
<keyword evidence="1" id="KW-0694">RNA-binding</keyword>
<proteinExistence type="predicted"/>
<dbReference type="GO" id="GO:0015074">
    <property type="term" value="P:DNA integration"/>
    <property type="evidence" value="ECO:0007669"/>
    <property type="project" value="InterPro"/>
</dbReference>